<dbReference type="SUPFAM" id="SSF109604">
    <property type="entry name" value="HD-domain/PDEase-like"/>
    <property type="match status" value="1"/>
</dbReference>
<gene>
    <name evidence="2" type="ORF">C5B42_00730</name>
</gene>
<dbReference type="Pfam" id="PF13328">
    <property type="entry name" value="HD_4"/>
    <property type="match status" value="1"/>
</dbReference>
<proteinExistence type="predicted"/>
<reference evidence="2 3" key="1">
    <citation type="submission" date="2018-02" db="EMBL/GenBank/DDBJ databases">
        <title>Genomic Reconstructions from Amazon Rainforest and Pasture Soil Reveal Novel Insights into the Physiology of Candidate Phyla in Tropical Sites.</title>
        <authorList>
            <person name="Kroeger M.E."/>
            <person name="Delmont T."/>
            <person name="Eren A.M."/>
            <person name="Guo J."/>
            <person name="Meyer K.M."/>
            <person name="Khan K."/>
            <person name="Rodrigues J.L.M."/>
            <person name="Bohannan B.J.M."/>
            <person name="Tringe S."/>
            <person name="Borges C.D."/>
            <person name="Tiedje J."/>
            <person name="Tsai S.M."/>
            <person name="Nusslein K."/>
        </authorList>
    </citation>
    <scope>NUCLEOTIDE SEQUENCE [LARGE SCALE GENOMIC DNA]</scope>
    <source>
        <strain evidence="2">Amazon FNV 2010 28 9</strain>
    </source>
</reference>
<dbReference type="InterPro" id="IPR003607">
    <property type="entry name" value="HD/PDEase_dom"/>
</dbReference>
<dbReference type="InterPro" id="IPR052194">
    <property type="entry name" value="MESH1"/>
</dbReference>
<dbReference type="PANTHER" id="PTHR46246:SF1">
    <property type="entry name" value="GUANOSINE-3',5'-BIS(DIPHOSPHATE) 3'-PYROPHOSPHOHYDROLASE MESH1"/>
    <property type="match status" value="1"/>
</dbReference>
<sequence>MISTLTYLFRQIFEIDEVQSKGLKRKAYMSETPSLYDTSLHFAMQVHKHQTRKGKDTPYIVHCIDVAGLLASVYDDEELVAAGLLHDTVEDCVPYGSVTIPLLIAITGSSRVGRMVGDVTEQNKSLPWKERKRLAIEHIAVMEEDSVLLKTADIVSNLSELVRDCQEGNVEHVFTRFSASKALSVESYQRRLDALILRWAANPLLAQLGEKVEELHRVARV</sequence>
<protein>
    <recommendedName>
        <fullName evidence="1">HD/PDEase domain-containing protein</fullName>
    </recommendedName>
</protein>
<dbReference type="SMART" id="SM00471">
    <property type="entry name" value="HDc"/>
    <property type="match status" value="1"/>
</dbReference>
<evidence type="ECO:0000313" key="3">
    <source>
        <dbReference type="Proteomes" id="UP000246104"/>
    </source>
</evidence>
<dbReference type="Proteomes" id="UP000246104">
    <property type="component" value="Unassembled WGS sequence"/>
</dbReference>
<dbReference type="AlphaFoldDB" id="A0A317JRE5"/>
<accession>A0A317JRE5</accession>
<feature type="domain" description="HD/PDEase" evidence="1">
    <location>
        <begin position="55"/>
        <end position="167"/>
    </location>
</feature>
<dbReference type="GO" id="GO:0008893">
    <property type="term" value="F:guanosine-3',5'-bis(diphosphate) 3'-diphosphatase activity"/>
    <property type="evidence" value="ECO:0007669"/>
    <property type="project" value="TreeGrafter"/>
</dbReference>
<name>A0A317JRE5_9BACT</name>
<dbReference type="EMBL" id="PSRQ01000013">
    <property type="protein sequence ID" value="PWU24085.1"/>
    <property type="molecule type" value="Genomic_DNA"/>
</dbReference>
<evidence type="ECO:0000259" key="1">
    <source>
        <dbReference type="SMART" id="SM00471"/>
    </source>
</evidence>
<comment type="caution">
    <text evidence="2">The sequence shown here is derived from an EMBL/GenBank/DDBJ whole genome shotgun (WGS) entry which is preliminary data.</text>
</comment>
<dbReference type="Gene3D" id="1.10.3210.10">
    <property type="entry name" value="Hypothetical protein af1432"/>
    <property type="match status" value="1"/>
</dbReference>
<organism evidence="2 3">
    <name type="scientific">Candidatus Cerribacteria bacterium 'Amazon FNV 2010 28 9'</name>
    <dbReference type="NCBI Taxonomy" id="2081795"/>
    <lineage>
        <taxon>Bacteria</taxon>
        <taxon>Candidatus Cerribacteria</taxon>
    </lineage>
</organism>
<evidence type="ECO:0000313" key="2">
    <source>
        <dbReference type="EMBL" id="PWU24085.1"/>
    </source>
</evidence>
<dbReference type="PANTHER" id="PTHR46246">
    <property type="entry name" value="GUANOSINE-3',5'-BIS(DIPHOSPHATE) 3'-PYROPHOSPHOHYDROLASE MESH1"/>
    <property type="match status" value="1"/>
</dbReference>